<reference evidence="1" key="1">
    <citation type="submission" date="2018-05" db="EMBL/GenBank/DDBJ databases">
        <authorList>
            <person name="Lanie J.A."/>
            <person name="Ng W.-L."/>
            <person name="Kazmierczak K.M."/>
            <person name="Andrzejewski T.M."/>
            <person name="Davidsen T.M."/>
            <person name="Wayne K.J."/>
            <person name="Tettelin H."/>
            <person name="Glass J.I."/>
            <person name="Rusch D."/>
            <person name="Podicherti R."/>
            <person name="Tsui H.-C.T."/>
            <person name="Winkler M.E."/>
        </authorList>
    </citation>
    <scope>NUCLEOTIDE SEQUENCE</scope>
</reference>
<proteinExistence type="predicted"/>
<evidence type="ECO:0000313" key="1">
    <source>
        <dbReference type="EMBL" id="SVC11426.1"/>
    </source>
</evidence>
<organism evidence="1">
    <name type="scientific">marine metagenome</name>
    <dbReference type="NCBI Taxonomy" id="408172"/>
    <lineage>
        <taxon>unclassified sequences</taxon>
        <taxon>metagenomes</taxon>
        <taxon>ecological metagenomes</taxon>
    </lineage>
</organism>
<protein>
    <recommendedName>
        <fullName evidence="2">Aspartyl/asparaginy/proline hydroxylase domain-containing protein</fullName>
    </recommendedName>
</protein>
<evidence type="ECO:0008006" key="2">
    <source>
        <dbReference type="Google" id="ProtNLM"/>
    </source>
</evidence>
<dbReference type="EMBL" id="UINC01074336">
    <property type="protein sequence ID" value="SVC11426.1"/>
    <property type="molecule type" value="Genomic_DNA"/>
</dbReference>
<gene>
    <name evidence="1" type="ORF">METZ01_LOCUS264280</name>
</gene>
<name>A0A382JHW8_9ZZZZ</name>
<accession>A0A382JHW8</accession>
<sequence>MTKENMNNEKFWSTIEDWPTDLTISAEFCENTSLHEKIYEECEKFDDWIHSFDLAEKADEELVYNLTTTSGSDMSRWEHLKKVQFSREAAMNGAYGIAPDDGEWESWWIAPQKEDFPTIHQFMEENPRYRNPTIHKLGANNVLFSHNHGPDPQFLYNMSINEVEGGKLAIYPTGVVPYKPGDIYKLYVNNDHAVINGNETRYHALFKGGRIHHVDAGRIN</sequence>
<dbReference type="AlphaFoldDB" id="A0A382JHW8"/>